<keyword evidence="1" id="KW-0732">Signal</keyword>
<dbReference type="InterPro" id="IPR052164">
    <property type="entry name" value="Anthracycline_SecMetBiosynth"/>
</dbReference>
<dbReference type="RefSeq" id="WP_377905804.1">
    <property type="nucleotide sequence ID" value="NZ_JBHRZS010000007.1"/>
</dbReference>
<keyword evidence="4" id="KW-1185">Reference proteome</keyword>
<dbReference type="PROSITE" id="PS51257">
    <property type="entry name" value="PROKAR_LIPOPROTEIN"/>
    <property type="match status" value="1"/>
</dbReference>
<dbReference type="PANTHER" id="PTHR33993:SF14">
    <property type="entry name" value="GB|AAF24581.1"/>
    <property type="match status" value="1"/>
</dbReference>
<dbReference type="SUPFAM" id="SSF54593">
    <property type="entry name" value="Glyoxalase/Bleomycin resistance protein/Dihydroxybiphenyl dioxygenase"/>
    <property type="match status" value="2"/>
</dbReference>
<evidence type="ECO:0000313" key="3">
    <source>
        <dbReference type="EMBL" id="MFC3880446.1"/>
    </source>
</evidence>
<comment type="caution">
    <text evidence="3">The sequence shown here is derived from an EMBL/GenBank/DDBJ whole genome shotgun (WGS) entry which is preliminary data.</text>
</comment>
<dbReference type="Proteomes" id="UP001595805">
    <property type="component" value="Unassembled WGS sequence"/>
</dbReference>
<evidence type="ECO:0000259" key="2">
    <source>
        <dbReference type="PROSITE" id="PS51819"/>
    </source>
</evidence>
<feature type="signal peptide" evidence="1">
    <location>
        <begin position="1"/>
        <end position="18"/>
    </location>
</feature>
<protein>
    <submittedName>
        <fullName evidence="3">VOC family protein</fullName>
    </submittedName>
</protein>
<dbReference type="Gene3D" id="3.10.180.10">
    <property type="entry name" value="2,3-Dihydroxybiphenyl 1,2-Dioxygenase, domain 1"/>
    <property type="match status" value="2"/>
</dbReference>
<dbReference type="InterPro" id="IPR037523">
    <property type="entry name" value="VOC_core"/>
</dbReference>
<dbReference type="EMBL" id="JBHRZS010000007">
    <property type="protein sequence ID" value="MFC3880446.1"/>
    <property type="molecule type" value="Genomic_DNA"/>
</dbReference>
<feature type="domain" description="VOC" evidence="2">
    <location>
        <begin position="38"/>
        <end position="151"/>
    </location>
</feature>
<feature type="domain" description="VOC" evidence="2">
    <location>
        <begin position="165"/>
        <end position="278"/>
    </location>
</feature>
<name>A0ABV8AU49_9BACT</name>
<feature type="chain" id="PRO_5045180381" evidence="1">
    <location>
        <begin position="19"/>
        <end position="280"/>
    </location>
</feature>
<evidence type="ECO:0000313" key="4">
    <source>
        <dbReference type="Proteomes" id="UP001595805"/>
    </source>
</evidence>
<accession>A0ABV8AU49</accession>
<dbReference type="InterPro" id="IPR029068">
    <property type="entry name" value="Glyas_Bleomycin-R_OHBP_Dase"/>
</dbReference>
<dbReference type="CDD" id="cd07247">
    <property type="entry name" value="SgaA_N_like"/>
    <property type="match status" value="1"/>
</dbReference>
<evidence type="ECO:0000256" key="1">
    <source>
        <dbReference type="SAM" id="SignalP"/>
    </source>
</evidence>
<dbReference type="InterPro" id="IPR004360">
    <property type="entry name" value="Glyas_Fos-R_dOase_dom"/>
</dbReference>
<organism evidence="3 4">
    <name type="scientific">Algoriphagus namhaensis</name>
    <dbReference type="NCBI Taxonomy" id="915353"/>
    <lineage>
        <taxon>Bacteria</taxon>
        <taxon>Pseudomonadati</taxon>
        <taxon>Bacteroidota</taxon>
        <taxon>Cytophagia</taxon>
        <taxon>Cytophagales</taxon>
        <taxon>Cyclobacteriaceae</taxon>
        <taxon>Algoriphagus</taxon>
    </lineage>
</organism>
<dbReference type="Pfam" id="PF00903">
    <property type="entry name" value="Glyoxalase"/>
    <property type="match status" value="2"/>
</dbReference>
<gene>
    <name evidence="3" type="ORF">ACFOSV_09680</name>
</gene>
<dbReference type="PANTHER" id="PTHR33993">
    <property type="entry name" value="GLYOXALASE-RELATED"/>
    <property type="match status" value="1"/>
</dbReference>
<sequence>MKKLLLMLAISVVGFACTPGVSPPIESEISTSSYTHGKVVWHDLASPDPESSAQFYETVFGWTTVPYGEGNRQVWIFKNGDQPLALMAKYQTKSGTGEWIGSISVPDVSAAVAKAKSRGAAVLETPTDTENLGTIAFIQDLQGANISFIKFANGDPEAGLAKINSFLGLELWSNNPKESIGFYSDLIGYSTAKMDGMGIDYTMLQMDGKNCASVMQNPVENVRSHWVPYIRVNDVNDVVAKAKAAGATILIEPSPEIRGGTAALFLDPTGAPVAVQVYNP</sequence>
<proteinExistence type="predicted"/>
<reference evidence="4" key="1">
    <citation type="journal article" date="2019" name="Int. J. Syst. Evol. Microbiol.">
        <title>The Global Catalogue of Microorganisms (GCM) 10K type strain sequencing project: providing services to taxonomists for standard genome sequencing and annotation.</title>
        <authorList>
            <consortium name="The Broad Institute Genomics Platform"/>
            <consortium name="The Broad Institute Genome Sequencing Center for Infectious Disease"/>
            <person name="Wu L."/>
            <person name="Ma J."/>
        </authorList>
    </citation>
    <scope>NUCLEOTIDE SEQUENCE [LARGE SCALE GENOMIC DNA]</scope>
    <source>
        <strain evidence="4">CCUG 60523</strain>
    </source>
</reference>
<dbReference type="PROSITE" id="PS51819">
    <property type="entry name" value="VOC"/>
    <property type="match status" value="2"/>
</dbReference>